<dbReference type="PANTHER" id="PTHR42765:SF1">
    <property type="entry name" value="ISOLEUCINE--TRNA LIGASE, MITOCHONDRIAL"/>
    <property type="match status" value="1"/>
</dbReference>
<dbReference type="Pfam" id="PF06827">
    <property type="entry name" value="zf-FPG_IleRS"/>
    <property type="match status" value="1"/>
</dbReference>
<dbReference type="InterPro" id="IPR009080">
    <property type="entry name" value="tRNAsynth_Ia_anticodon-bd"/>
</dbReference>
<dbReference type="Gene3D" id="1.10.730.20">
    <property type="match status" value="1"/>
</dbReference>
<dbReference type="EMBL" id="LAZR01057348">
    <property type="protein sequence ID" value="KKK72241.1"/>
    <property type="molecule type" value="Genomic_DNA"/>
</dbReference>
<gene>
    <name evidence="2" type="ORF">LCGC14_2905860</name>
</gene>
<name>A0A0F9AJ90_9ZZZZ</name>
<evidence type="ECO:0000313" key="2">
    <source>
        <dbReference type="EMBL" id="KKK72241.1"/>
    </source>
</evidence>
<dbReference type="InterPro" id="IPR010663">
    <property type="entry name" value="Znf_FPG/IleRS"/>
</dbReference>
<dbReference type="GO" id="GO:0006428">
    <property type="term" value="P:isoleucyl-tRNA aminoacylation"/>
    <property type="evidence" value="ECO:0007669"/>
    <property type="project" value="TreeGrafter"/>
</dbReference>
<protein>
    <recommendedName>
        <fullName evidence="1">Zinc finger FPG/IleRS-type domain-containing protein</fullName>
    </recommendedName>
</protein>
<dbReference type="AlphaFoldDB" id="A0A0F9AJ90"/>
<sequence length="131" mass="14558">EQLIAVRGEVTKALEKARAEKRIGHPLEAAVTIASNGDLYQKLIQFSDLRSVFIVSRATLVKGKKSADAYESAEIEDLSILVEPAKDDKCERCWVHEPTVGQSADHPTICDRCIGVLEELKLDARQQDQKI</sequence>
<feature type="non-terminal residue" evidence="2">
    <location>
        <position position="1"/>
    </location>
</feature>
<dbReference type="GO" id="GO:0005524">
    <property type="term" value="F:ATP binding"/>
    <property type="evidence" value="ECO:0007669"/>
    <property type="project" value="InterPro"/>
</dbReference>
<dbReference type="GO" id="GO:0005829">
    <property type="term" value="C:cytosol"/>
    <property type="evidence" value="ECO:0007669"/>
    <property type="project" value="TreeGrafter"/>
</dbReference>
<organism evidence="2">
    <name type="scientific">marine sediment metagenome</name>
    <dbReference type="NCBI Taxonomy" id="412755"/>
    <lineage>
        <taxon>unclassified sequences</taxon>
        <taxon>metagenomes</taxon>
        <taxon>ecological metagenomes</taxon>
    </lineage>
</organism>
<reference evidence="2" key="1">
    <citation type="journal article" date="2015" name="Nature">
        <title>Complex archaea that bridge the gap between prokaryotes and eukaryotes.</title>
        <authorList>
            <person name="Spang A."/>
            <person name="Saw J.H."/>
            <person name="Jorgensen S.L."/>
            <person name="Zaremba-Niedzwiedzka K."/>
            <person name="Martijn J."/>
            <person name="Lind A.E."/>
            <person name="van Eijk R."/>
            <person name="Schleper C."/>
            <person name="Guy L."/>
            <person name="Ettema T.J."/>
        </authorList>
    </citation>
    <scope>NUCLEOTIDE SEQUENCE</scope>
</reference>
<feature type="domain" description="Zinc finger FPG/IleRS-type" evidence="1">
    <location>
        <begin position="88"/>
        <end position="114"/>
    </location>
</feature>
<evidence type="ECO:0000259" key="1">
    <source>
        <dbReference type="Pfam" id="PF06827"/>
    </source>
</evidence>
<dbReference type="PANTHER" id="PTHR42765">
    <property type="entry name" value="SOLEUCYL-TRNA SYNTHETASE"/>
    <property type="match status" value="1"/>
</dbReference>
<proteinExistence type="predicted"/>
<dbReference type="SUPFAM" id="SSF47323">
    <property type="entry name" value="Anticodon-binding domain of a subclass of class I aminoacyl-tRNA synthetases"/>
    <property type="match status" value="1"/>
</dbReference>
<accession>A0A0F9AJ90</accession>
<dbReference type="InterPro" id="IPR050081">
    <property type="entry name" value="Ile-tRNA_ligase"/>
</dbReference>
<dbReference type="GO" id="GO:0004822">
    <property type="term" value="F:isoleucine-tRNA ligase activity"/>
    <property type="evidence" value="ECO:0007669"/>
    <property type="project" value="TreeGrafter"/>
</dbReference>
<comment type="caution">
    <text evidence="2">The sequence shown here is derived from an EMBL/GenBank/DDBJ whole genome shotgun (WGS) entry which is preliminary data.</text>
</comment>